<gene>
    <name evidence="2" type="ORF">Lupro_11860</name>
</gene>
<dbReference type="OrthoDB" id="7181050at2"/>
<evidence type="ECO:0008006" key="4">
    <source>
        <dbReference type="Google" id="ProtNLM"/>
    </source>
</evidence>
<dbReference type="Proteomes" id="UP000059672">
    <property type="component" value="Chromosome"/>
</dbReference>
<dbReference type="InterPro" id="IPR001447">
    <property type="entry name" value="Arylamine_N-AcTrfase"/>
</dbReference>
<dbReference type="GO" id="GO:0016407">
    <property type="term" value="F:acetyltransferase activity"/>
    <property type="evidence" value="ECO:0007669"/>
    <property type="project" value="InterPro"/>
</dbReference>
<dbReference type="KEGG" id="lut:Lupro_11860"/>
<dbReference type="Gene3D" id="3.30.2140.20">
    <property type="match status" value="1"/>
</dbReference>
<name>A0A0X8G923_9FLAO</name>
<dbReference type="RefSeq" id="WP_068210632.1">
    <property type="nucleotide sequence ID" value="NZ_CP013355.1"/>
</dbReference>
<evidence type="ECO:0000256" key="1">
    <source>
        <dbReference type="ARBA" id="ARBA00006547"/>
    </source>
</evidence>
<comment type="similarity">
    <text evidence="1">Belongs to the arylamine N-acetyltransferase family.</text>
</comment>
<evidence type="ECO:0000313" key="3">
    <source>
        <dbReference type="Proteomes" id="UP000059672"/>
    </source>
</evidence>
<accession>A0A0X8G923</accession>
<protein>
    <recommendedName>
        <fullName evidence="4">Arylamine N-acetyltransferase</fullName>
    </recommendedName>
</protein>
<dbReference type="InterPro" id="IPR053710">
    <property type="entry name" value="Arylamine_NAT_domain_sf"/>
</dbReference>
<dbReference type="PANTHER" id="PTHR11786">
    <property type="entry name" value="N-HYDROXYARYLAMINE O-ACETYLTRANSFERASE"/>
    <property type="match status" value="1"/>
</dbReference>
<reference evidence="3" key="1">
    <citation type="submission" date="2015-12" db="EMBL/GenBank/DDBJ databases">
        <title>Complete genome sequence of Lutibacter profundus strain LP1.</title>
        <authorList>
            <person name="Wissuwa J."/>
            <person name="Le Moine Bauer S."/>
            <person name="Stokke R."/>
            <person name="Dahle H."/>
            <person name="Steen I.H."/>
        </authorList>
    </citation>
    <scope>NUCLEOTIDE SEQUENCE [LARGE SCALE GENOMIC DNA]</scope>
    <source>
        <strain evidence="3">LP1</strain>
    </source>
</reference>
<dbReference type="Pfam" id="PF00797">
    <property type="entry name" value="Acetyltransf_2"/>
    <property type="match status" value="1"/>
</dbReference>
<dbReference type="InterPro" id="IPR038765">
    <property type="entry name" value="Papain-like_cys_pep_sf"/>
</dbReference>
<sequence>MKLSKTEISTFFHRIHVNNELGNTSLDFLNLIIESVAKYIPWQNITMIDNGLGKIPTFEDIKRNMLTGNGGICIDINRFMYYFLTEIGYDVQYILCGRHNAEKRHIAIISYFNNSPYFIDFGDAQPYYQALNIHNNQIIRRDSIEYQFQNLGNDYKLLIKKDNKWNISYVFNIQQCNEIDFKDFIKKYYTDINYGPFWKAVHFAYYPNRKLRAIKGTTILYEKENGEICTLKHATIEQFNISLRKYFDEDVLVKFKFNDKITKLKRITHKNKDDKNT</sequence>
<dbReference type="AlphaFoldDB" id="A0A0X8G923"/>
<dbReference type="PANTHER" id="PTHR11786:SF0">
    <property type="entry name" value="ARYLAMINE N-ACETYLTRANSFERASE 4-RELATED"/>
    <property type="match status" value="1"/>
</dbReference>
<organism evidence="2 3">
    <name type="scientific">Lutibacter profundi</name>
    <dbReference type="NCBI Taxonomy" id="1622118"/>
    <lineage>
        <taxon>Bacteria</taxon>
        <taxon>Pseudomonadati</taxon>
        <taxon>Bacteroidota</taxon>
        <taxon>Flavobacteriia</taxon>
        <taxon>Flavobacteriales</taxon>
        <taxon>Flavobacteriaceae</taxon>
        <taxon>Lutibacter</taxon>
    </lineage>
</organism>
<proteinExistence type="inferred from homology"/>
<keyword evidence="3" id="KW-1185">Reference proteome</keyword>
<dbReference type="EMBL" id="CP013355">
    <property type="protein sequence ID" value="AMC11918.1"/>
    <property type="molecule type" value="Genomic_DNA"/>
</dbReference>
<reference evidence="2 3" key="2">
    <citation type="journal article" date="2016" name="Int. J. Syst. Evol. Microbiol.">
        <title>Lutibacter profundi sp. nov., isolated from a deep-sea hydrothermal system on the Arctic Mid-Ocean Ridge and emended description of the genus Lutibacter.</title>
        <authorList>
            <person name="Le Moine Bauer S."/>
            <person name="Roalkvam I."/>
            <person name="Steen I.H."/>
            <person name="Dahle H."/>
        </authorList>
    </citation>
    <scope>NUCLEOTIDE SEQUENCE [LARGE SCALE GENOMIC DNA]</scope>
    <source>
        <strain evidence="2 3">LP1</strain>
    </source>
</reference>
<dbReference type="SUPFAM" id="SSF54001">
    <property type="entry name" value="Cysteine proteinases"/>
    <property type="match status" value="1"/>
</dbReference>
<evidence type="ECO:0000313" key="2">
    <source>
        <dbReference type="EMBL" id="AMC11918.1"/>
    </source>
</evidence>
<dbReference type="STRING" id="1622118.Lupro_11860"/>